<reference evidence="2" key="1">
    <citation type="submission" date="2020-05" db="EMBL/GenBank/DDBJ databases">
        <authorList>
            <person name="Chiriac C."/>
            <person name="Salcher M."/>
            <person name="Ghai R."/>
            <person name="Kavagutti S V."/>
        </authorList>
    </citation>
    <scope>NUCLEOTIDE SEQUENCE</scope>
</reference>
<proteinExistence type="predicted"/>
<accession>A0A6J5S831</accession>
<evidence type="ECO:0000313" key="2">
    <source>
        <dbReference type="EMBL" id="CAB4205074.1"/>
    </source>
</evidence>
<organism evidence="2">
    <name type="scientific">uncultured Caudovirales phage</name>
    <dbReference type="NCBI Taxonomy" id="2100421"/>
    <lineage>
        <taxon>Viruses</taxon>
        <taxon>Duplodnaviria</taxon>
        <taxon>Heunggongvirae</taxon>
        <taxon>Uroviricota</taxon>
        <taxon>Caudoviricetes</taxon>
        <taxon>Peduoviridae</taxon>
        <taxon>Maltschvirus</taxon>
        <taxon>Maltschvirus maltsch</taxon>
    </lineage>
</organism>
<dbReference type="EMBL" id="LR797239">
    <property type="protein sequence ID" value="CAB4195684.1"/>
    <property type="molecule type" value="Genomic_DNA"/>
</dbReference>
<gene>
    <name evidence="1" type="ORF">UFOVP1287_24</name>
    <name evidence="2" type="ORF">UFOVP1408_16</name>
</gene>
<sequence length="68" mass="7842">MKKSPGKRKVEAVYLVLRRSPELNYRWTEVKGVYSSREAAQASLSGLVATEGRTSKVEKYWVFPDYDE</sequence>
<dbReference type="EMBL" id="LR797355">
    <property type="protein sequence ID" value="CAB4205074.1"/>
    <property type="molecule type" value="Genomic_DNA"/>
</dbReference>
<evidence type="ECO:0000313" key="1">
    <source>
        <dbReference type="EMBL" id="CAB4195684.1"/>
    </source>
</evidence>
<protein>
    <submittedName>
        <fullName evidence="2">Uncharacterized protein</fullName>
    </submittedName>
</protein>
<name>A0A6J5S831_9CAUD</name>